<organism evidence="4 5">
    <name type="scientific">Trichomonas vaginalis (strain ATCC PRA-98 / G3)</name>
    <dbReference type="NCBI Taxonomy" id="412133"/>
    <lineage>
        <taxon>Eukaryota</taxon>
        <taxon>Metamonada</taxon>
        <taxon>Parabasalia</taxon>
        <taxon>Trichomonadida</taxon>
        <taxon>Trichomonadidae</taxon>
        <taxon>Trichomonas</taxon>
    </lineage>
</organism>
<dbReference type="GO" id="GO:0003924">
    <property type="term" value="F:GTPase activity"/>
    <property type="evidence" value="ECO:0000318"/>
    <property type="project" value="GO_Central"/>
</dbReference>
<evidence type="ECO:0000313" key="5">
    <source>
        <dbReference type="Proteomes" id="UP000001542"/>
    </source>
</evidence>
<dbReference type="OMA" id="HRVTLQI"/>
<dbReference type="FunFam" id="3.40.50.300:FF:000586">
    <property type="entry name" value="Rab family GTPase"/>
    <property type="match status" value="1"/>
</dbReference>
<dbReference type="GO" id="GO:0016020">
    <property type="term" value="C:membrane"/>
    <property type="evidence" value="ECO:0000318"/>
    <property type="project" value="GO_Central"/>
</dbReference>
<dbReference type="OrthoDB" id="9989112at2759"/>
<dbReference type="PROSITE" id="PS51420">
    <property type="entry name" value="RHO"/>
    <property type="match status" value="1"/>
</dbReference>
<dbReference type="InParanoid" id="A2E5E2"/>
<reference evidence="4" key="2">
    <citation type="journal article" date="2007" name="Science">
        <title>Draft genome sequence of the sexually transmitted pathogen Trichomonas vaginalis.</title>
        <authorList>
            <person name="Carlton J.M."/>
            <person name="Hirt R.P."/>
            <person name="Silva J.C."/>
            <person name="Delcher A.L."/>
            <person name="Schatz M."/>
            <person name="Zhao Q."/>
            <person name="Wortman J.R."/>
            <person name="Bidwell S.L."/>
            <person name="Alsmark U.C.M."/>
            <person name="Besteiro S."/>
            <person name="Sicheritz-Ponten T."/>
            <person name="Noel C.J."/>
            <person name="Dacks J.B."/>
            <person name="Foster P.G."/>
            <person name="Simillion C."/>
            <person name="Van de Peer Y."/>
            <person name="Miranda-Saavedra D."/>
            <person name="Barton G.J."/>
            <person name="Westrop G.D."/>
            <person name="Mueller S."/>
            <person name="Dessi D."/>
            <person name="Fiori P.L."/>
            <person name="Ren Q."/>
            <person name="Paulsen I."/>
            <person name="Zhang H."/>
            <person name="Bastida-Corcuera F.D."/>
            <person name="Simoes-Barbosa A."/>
            <person name="Brown M.T."/>
            <person name="Hayes R.D."/>
            <person name="Mukherjee M."/>
            <person name="Okumura C.Y."/>
            <person name="Schneider R."/>
            <person name="Smith A.J."/>
            <person name="Vanacova S."/>
            <person name="Villalvazo M."/>
            <person name="Haas B.J."/>
            <person name="Pertea M."/>
            <person name="Feldblyum T.V."/>
            <person name="Utterback T.R."/>
            <person name="Shu C.L."/>
            <person name="Osoegawa K."/>
            <person name="de Jong P.J."/>
            <person name="Hrdy I."/>
            <person name="Horvathova L."/>
            <person name="Zubacova Z."/>
            <person name="Dolezal P."/>
            <person name="Malik S.B."/>
            <person name="Logsdon J.M. Jr."/>
            <person name="Henze K."/>
            <person name="Gupta A."/>
            <person name="Wang C.C."/>
            <person name="Dunne R.L."/>
            <person name="Upcroft J.A."/>
            <person name="Upcroft P."/>
            <person name="White O."/>
            <person name="Salzberg S.L."/>
            <person name="Tang P."/>
            <person name="Chiu C.-H."/>
            <person name="Lee Y.-S."/>
            <person name="Embley T.M."/>
            <person name="Coombs G.H."/>
            <person name="Mottram J.C."/>
            <person name="Tachezy J."/>
            <person name="Fraser-Liggett C.M."/>
            <person name="Johnson P.J."/>
        </authorList>
    </citation>
    <scope>NUCLEOTIDE SEQUENCE [LARGE SCALE GENOMIC DNA]</scope>
    <source>
        <strain evidence="4">G3</strain>
    </source>
</reference>
<dbReference type="InterPro" id="IPR001806">
    <property type="entry name" value="Small_GTPase"/>
</dbReference>
<dbReference type="SMART" id="SM00173">
    <property type="entry name" value="RAS"/>
    <property type="match status" value="1"/>
</dbReference>
<gene>
    <name evidence="4" type="ORF">TVAG_301200</name>
</gene>
<dbReference type="GO" id="GO:0012505">
    <property type="term" value="C:endomembrane system"/>
    <property type="evidence" value="ECO:0007669"/>
    <property type="project" value="UniProtKB-SubCell"/>
</dbReference>
<name>A2E5E2_TRIV3</name>
<dbReference type="EMBL" id="DS113307">
    <property type="protein sequence ID" value="EAY12103.1"/>
    <property type="molecule type" value="Genomic_DNA"/>
</dbReference>
<dbReference type="SUPFAM" id="SSF52540">
    <property type="entry name" value="P-loop containing nucleoside triphosphate hydrolases"/>
    <property type="match status" value="1"/>
</dbReference>
<dbReference type="PRINTS" id="PR00449">
    <property type="entry name" value="RASTRNSFRMNG"/>
</dbReference>
<dbReference type="AlphaFoldDB" id="A2E5E2"/>
<dbReference type="SMART" id="SM00175">
    <property type="entry name" value="RAB"/>
    <property type="match status" value="1"/>
</dbReference>
<evidence type="ECO:0000256" key="2">
    <source>
        <dbReference type="ARBA" id="ARBA00022741"/>
    </source>
</evidence>
<reference evidence="4" key="1">
    <citation type="submission" date="2006-10" db="EMBL/GenBank/DDBJ databases">
        <authorList>
            <person name="Amadeo P."/>
            <person name="Zhao Q."/>
            <person name="Wortman J."/>
            <person name="Fraser-Liggett C."/>
            <person name="Carlton J."/>
        </authorList>
    </citation>
    <scope>NUCLEOTIDE SEQUENCE</scope>
    <source>
        <strain evidence="4">G3</strain>
    </source>
</reference>
<dbReference type="STRING" id="5722.A2E5E2"/>
<dbReference type="GO" id="GO:0006887">
    <property type="term" value="P:exocytosis"/>
    <property type="evidence" value="ECO:0000318"/>
    <property type="project" value="GO_Central"/>
</dbReference>
<dbReference type="VEuPathDB" id="TrichDB:TVAG_301200"/>
<sequence length="205" mass="23660">MIREEEVTPKFTFKFLLVGDSNVGKTSLVHRFCRDDFDECMTSTISVEFMTSILKIDQTPIKLQIWDTAGQEEYKSLGKAYYRNAVGVLLCFSLTSQDSFSHIEEWYQDVRKLCNPNARIVLVGTKCDLVKEKKVADSEAKQFAQVHDIEYMETSSKTNTNVQDLFYTMTQDVLKLVLHGEIDCREPMQASVLNNKQTQPKRRFC</sequence>
<dbReference type="SMART" id="SM00176">
    <property type="entry name" value="RAN"/>
    <property type="match status" value="1"/>
</dbReference>
<keyword evidence="2" id="KW-0547">Nucleotide-binding</keyword>
<dbReference type="Pfam" id="PF00071">
    <property type="entry name" value="Ras"/>
    <property type="match status" value="1"/>
</dbReference>
<dbReference type="eggNOG" id="KOG0098">
    <property type="taxonomic scope" value="Eukaryota"/>
</dbReference>
<dbReference type="SMR" id="A2E5E2"/>
<dbReference type="NCBIfam" id="TIGR00231">
    <property type="entry name" value="small_GTP"/>
    <property type="match status" value="1"/>
</dbReference>
<dbReference type="CDD" id="cd00154">
    <property type="entry name" value="Rab"/>
    <property type="match status" value="1"/>
</dbReference>
<dbReference type="PANTHER" id="PTHR47978">
    <property type="match status" value="1"/>
</dbReference>
<evidence type="ECO:0000256" key="3">
    <source>
        <dbReference type="ARBA" id="ARBA00023136"/>
    </source>
</evidence>
<proteinExistence type="predicted"/>
<dbReference type="InterPro" id="IPR027417">
    <property type="entry name" value="P-loop_NTPase"/>
</dbReference>
<evidence type="ECO:0000313" key="4">
    <source>
        <dbReference type="EMBL" id="EAY12103.1"/>
    </source>
</evidence>
<dbReference type="SMART" id="SM00174">
    <property type="entry name" value="RHO"/>
    <property type="match status" value="1"/>
</dbReference>
<dbReference type="PROSITE" id="PS51421">
    <property type="entry name" value="RAS"/>
    <property type="match status" value="1"/>
</dbReference>
<dbReference type="InterPro" id="IPR005225">
    <property type="entry name" value="Small_GTP-bd"/>
</dbReference>
<dbReference type="KEGG" id="tva:4770070"/>
<keyword evidence="3" id="KW-0472">Membrane</keyword>
<dbReference type="PROSITE" id="PS51419">
    <property type="entry name" value="RAB"/>
    <property type="match status" value="1"/>
</dbReference>
<evidence type="ECO:0000256" key="1">
    <source>
        <dbReference type="ARBA" id="ARBA00004308"/>
    </source>
</evidence>
<dbReference type="Proteomes" id="UP000001542">
    <property type="component" value="Unassembled WGS sequence"/>
</dbReference>
<protein>
    <submittedName>
        <fullName evidence="4">Ras family protein</fullName>
    </submittedName>
</protein>
<dbReference type="Gene3D" id="3.40.50.300">
    <property type="entry name" value="P-loop containing nucleotide triphosphate hydrolases"/>
    <property type="match status" value="1"/>
</dbReference>
<keyword evidence="5" id="KW-1185">Reference proteome</keyword>
<accession>A2E5E2</accession>
<dbReference type="GO" id="GO:0005525">
    <property type="term" value="F:GTP binding"/>
    <property type="evidence" value="ECO:0007669"/>
    <property type="project" value="InterPro"/>
</dbReference>
<dbReference type="VEuPathDB" id="TrichDB:TVAGG3_0070110"/>
<comment type="subcellular location">
    <subcellularLocation>
        <location evidence="1">Endomembrane system</location>
    </subcellularLocation>
</comment>